<dbReference type="PANTHER" id="PTHR42949">
    <property type="entry name" value="ANAEROBIC GLYCEROL-3-PHOSPHATE DEHYDROGENASE SUBUNIT B"/>
    <property type="match status" value="1"/>
</dbReference>
<proteinExistence type="predicted"/>
<dbReference type="STRING" id="91360.SAMN05660330_02166"/>
<dbReference type="Gene3D" id="3.50.50.60">
    <property type="entry name" value="FAD/NAD(P)-binding domain"/>
    <property type="match status" value="2"/>
</dbReference>
<keyword evidence="5" id="KW-1185">Reference proteome</keyword>
<dbReference type="OrthoDB" id="9801699at2"/>
<dbReference type="RefSeq" id="WP_092222672.1">
    <property type="nucleotide sequence ID" value="NZ_FNJI01000013.1"/>
</dbReference>
<dbReference type="PRINTS" id="PR00368">
    <property type="entry name" value="FADPNR"/>
</dbReference>
<dbReference type="GO" id="GO:0016491">
    <property type="term" value="F:oxidoreductase activity"/>
    <property type="evidence" value="ECO:0007669"/>
    <property type="project" value="UniProtKB-KW"/>
</dbReference>
<protein>
    <submittedName>
        <fullName evidence="4">NADPH-dependent 2,4-dienoyl-CoA reductase, sulfur reductase</fullName>
    </submittedName>
</protein>
<dbReference type="InterPro" id="IPR023753">
    <property type="entry name" value="FAD/NAD-binding_dom"/>
</dbReference>
<dbReference type="InterPro" id="IPR051691">
    <property type="entry name" value="Metab_Enz_Cyan_OpOx_G3PDH"/>
</dbReference>
<evidence type="ECO:0000313" key="5">
    <source>
        <dbReference type="Proteomes" id="UP000199073"/>
    </source>
</evidence>
<dbReference type="PANTHER" id="PTHR42949:SF3">
    <property type="entry name" value="ANAEROBIC GLYCEROL-3-PHOSPHATE DEHYDROGENASE SUBUNIT B"/>
    <property type="match status" value="1"/>
</dbReference>
<gene>
    <name evidence="4" type="ORF">SAMN05660330_02166</name>
</gene>
<dbReference type="InterPro" id="IPR041854">
    <property type="entry name" value="BFD-like_2Fe2S-bd_dom_sf"/>
</dbReference>
<name>A0A1H0R2C9_9BACT</name>
<dbReference type="CDD" id="cd19946">
    <property type="entry name" value="GlpA-like_Fer2_BFD-like"/>
    <property type="match status" value="1"/>
</dbReference>
<evidence type="ECO:0000259" key="3">
    <source>
        <dbReference type="Pfam" id="PF17806"/>
    </source>
</evidence>
<dbReference type="Gene3D" id="1.10.10.1100">
    <property type="entry name" value="BFD-like [2Fe-2S]-binding domain"/>
    <property type="match status" value="1"/>
</dbReference>
<dbReference type="PIRSF" id="PIRSF037495">
    <property type="entry name" value="Opine_OX_OoxA/HcnB"/>
    <property type="match status" value="1"/>
</dbReference>
<dbReference type="InterPro" id="IPR017224">
    <property type="entry name" value="Opine_Oxase_asu/HCN_bsu"/>
</dbReference>
<dbReference type="InterPro" id="IPR041117">
    <property type="entry name" value="SoxA_A3"/>
</dbReference>
<dbReference type="PRINTS" id="PR00469">
    <property type="entry name" value="PNDRDTASEII"/>
</dbReference>
<reference evidence="4 5" key="1">
    <citation type="submission" date="2016-10" db="EMBL/GenBank/DDBJ databases">
        <authorList>
            <person name="de Groot N.N."/>
        </authorList>
    </citation>
    <scope>NUCLEOTIDE SEQUENCE [LARGE SCALE GENOMIC DNA]</scope>
    <source>
        <strain evidence="4 5">DSM 12130</strain>
    </source>
</reference>
<dbReference type="Pfam" id="PF17806">
    <property type="entry name" value="SO_alpha_A3"/>
    <property type="match status" value="1"/>
</dbReference>
<dbReference type="AlphaFoldDB" id="A0A1H0R2C9"/>
<dbReference type="SUPFAM" id="SSF51905">
    <property type="entry name" value="FAD/NAD(P)-binding domain"/>
    <property type="match status" value="1"/>
</dbReference>
<feature type="domain" description="SoxA A3" evidence="3">
    <location>
        <begin position="381"/>
        <end position="454"/>
    </location>
</feature>
<dbReference type="Proteomes" id="UP000199073">
    <property type="component" value="Unassembled WGS sequence"/>
</dbReference>
<evidence type="ECO:0000259" key="2">
    <source>
        <dbReference type="Pfam" id="PF07992"/>
    </source>
</evidence>
<evidence type="ECO:0000313" key="4">
    <source>
        <dbReference type="EMBL" id="SDP23148.1"/>
    </source>
</evidence>
<dbReference type="EMBL" id="FNJI01000013">
    <property type="protein sequence ID" value="SDP23148.1"/>
    <property type="molecule type" value="Genomic_DNA"/>
</dbReference>
<evidence type="ECO:0000256" key="1">
    <source>
        <dbReference type="ARBA" id="ARBA00023002"/>
    </source>
</evidence>
<keyword evidence="1" id="KW-0560">Oxidoreductase</keyword>
<dbReference type="InterPro" id="IPR036188">
    <property type="entry name" value="FAD/NAD-bd_sf"/>
</dbReference>
<sequence length="475" mass="51793">MGRYYDVIVVGAGPAGLTASRLLAEMGIRVLTLDEQHRVGGQIYRRVQTASNSTLSSMGDEYRRGLELADHFHKSGAEYENGATVWNVERDGRVTYSRNGISQEIQAGYIIIATGAMERPFPLPGWNLPGVMGAGAANNLAKEAGLLPSGNVVLAGSGPILLLEASVLAKKGVQIAAILETTSKIPSGKTLQHVIPALRRTDFLFKGLKMLRDIKNSGIPHYKGVSELSAIGKTKVEAVEAVVNGKKQTFPADLFLLHFGVIPNSHIFRLIGCTMRWNSEQRYWFPSCDRWGRTSFEKIFAAGDGAGVRGALAAEYRGKIAALEVARCLGFIPKYERDTLAEPIFEAINYDSLPRPFIDAMYSPKIDGKFFKDETTLCRCENVSVGDVRKAVKEGVCEVNEVKIVTRCGMGPCQGRMCGPALAEIVAAELDSTPEMVGFLSIRPPLKAIPFSEIAKMNLNTSSQEEADLFKNMKK</sequence>
<dbReference type="Pfam" id="PF07992">
    <property type="entry name" value="Pyr_redox_2"/>
    <property type="match status" value="1"/>
</dbReference>
<feature type="domain" description="FAD/NAD(P)-binding" evidence="2">
    <location>
        <begin position="5"/>
        <end position="308"/>
    </location>
</feature>
<accession>A0A1H0R2C9</accession>
<organism evidence="4 5">
    <name type="scientific">Desulforhopalus singaporensis</name>
    <dbReference type="NCBI Taxonomy" id="91360"/>
    <lineage>
        <taxon>Bacteria</taxon>
        <taxon>Pseudomonadati</taxon>
        <taxon>Thermodesulfobacteriota</taxon>
        <taxon>Desulfobulbia</taxon>
        <taxon>Desulfobulbales</taxon>
        <taxon>Desulfocapsaceae</taxon>
        <taxon>Desulforhopalus</taxon>
    </lineage>
</organism>